<feature type="signal peptide" evidence="3">
    <location>
        <begin position="1"/>
        <end position="20"/>
    </location>
</feature>
<dbReference type="Pfam" id="PF01828">
    <property type="entry name" value="Peptidase_A4"/>
    <property type="match status" value="1"/>
</dbReference>
<dbReference type="InterPro" id="IPR038656">
    <property type="entry name" value="Peptidase_G1_sf"/>
</dbReference>
<dbReference type="GO" id="GO:0070007">
    <property type="term" value="F:glutamic-type endopeptidase activity"/>
    <property type="evidence" value="ECO:0007669"/>
    <property type="project" value="InterPro"/>
</dbReference>
<dbReference type="InterPro" id="IPR013320">
    <property type="entry name" value="ConA-like_dom_sf"/>
</dbReference>
<keyword evidence="5" id="KW-1185">Reference proteome</keyword>
<sequence length="288" mass="31549">MRSLIHSFAMVSVLAWSVGAELTFVATARQGGREVDRSDIKFSAIPPRQHRRHGPPYTNVNATSHADVNTRRDRDNVSYSGNWCGASQHSSTSEPISNVFAYFTAPDLTLRTETPAPQFAAAWVGIDGANCRKTLLQAGVTTIVNSNGGQSASAWWEWYPEAAYTINNLPVKPGDWLSVNITATTPTTAKIVISNVQRGYMMVLTITNGPKLCREDAEWIVEDFYDAKGQVAFASFSDVWFQEAQATTVNGKKIGIDGAAMVHLQDPDGDVVCTPWKYDNSIFVVSSH</sequence>
<accession>A0AAE0P4Q1</accession>
<feature type="compositionally biased region" description="Polar residues" evidence="2">
    <location>
        <begin position="58"/>
        <end position="67"/>
    </location>
</feature>
<dbReference type="PANTHER" id="PTHR37536">
    <property type="entry name" value="PUTATIVE (AFU_ORTHOLOGUE AFUA_3G02970)-RELATED"/>
    <property type="match status" value="1"/>
</dbReference>
<evidence type="ECO:0000313" key="5">
    <source>
        <dbReference type="Proteomes" id="UP001285441"/>
    </source>
</evidence>
<evidence type="ECO:0000256" key="2">
    <source>
        <dbReference type="SAM" id="MobiDB-lite"/>
    </source>
</evidence>
<organism evidence="4 5">
    <name type="scientific">Podospora didyma</name>
    <dbReference type="NCBI Taxonomy" id="330526"/>
    <lineage>
        <taxon>Eukaryota</taxon>
        <taxon>Fungi</taxon>
        <taxon>Dikarya</taxon>
        <taxon>Ascomycota</taxon>
        <taxon>Pezizomycotina</taxon>
        <taxon>Sordariomycetes</taxon>
        <taxon>Sordariomycetidae</taxon>
        <taxon>Sordariales</taxon>
        <taxon>Podosporaceae</taxon>
        <taxon>Podospora</taxon>
    </lineage>
</organism>
<reference evidence="4" key="2">
    <citation type="submission" date="2023-06" db="EMBL/GenBank/DDBJ databases">
        <authorList>
            <consortium name="Lawrence Berkeley National Laboratory"/>
            <person name="Haridas S."/>
            <person name="Hensen N."/>
            <person name="Bonometti L."/>
            <person name="Westerberg I."/>
            <person name="Brannstrom I.O."/>
            <person name="Guillou S."/>
            <person name="Cros-Aarteil S."/>
            <person name="Calhoun S."/>
            <person name="Kuo A."/>
            <person name="Mondo S."/>
            <person name="Pangilinan J."/>
            <person name="Riley R."/>
            <person name="LaButti K."/>
            <person name="Andreopoulos B."/>
            <person name="Lipzen A."/>
            <person name="Chen C."/>
            <person name="Yanf M."/>
            <person name="Daum C."/>
            <person name="Ng V."/>
            <person name="Clum A."/>
            <person name="Steindorff A."/>
            <person name="Ohm R."/>
            <person name="Martin F."/>
            <person name="Silar P."/>
            <person name="Natvig D."/>
            <person name="Lalanne C."/>
            <person name="Gautier V."/>
            <person name="Ament-velasquez S.L."/>
            <person name="Kruys A."/>
            <person name="Hutchinson M.I."/>
            <person name="Powell A.J."/>
            <person name="Barry K."/>
            <person name="Miller A.N."/>
            <person name="Grigoriev I.V."/>
            <person name="Debuchy R."/>
            <person name="Gladieux P."/>
            <person name="Thoren M.H."/>
            <person name="Johannesson H."/>
        </authorList>
    </citation>
    <scope>NUCLEOTIDE SEQUENCE</scope>
    <source>
        <strain evidence="4">CBS 232.78</strain>
    </source>
</reference>
<dbReference type="PANTHER" id="PTHR37536:SF1">
    <property type="entry name" value="ASPERGILLOPEPSIN, PUTAITVE (AFU_ORTHOLOGUE AFUA_7G01200)"/>
    <property type="match status" value="1"/>
</dbReference>
<feature type="chain" id="PRO_5042032446" evidence="3">
    <location>
        <begin position="21"/>
        <end position="288"/>
    </location>
</feature>
<dbReference type="SUPFAM" id="SSF49899">
    <property type="entry name" value="Concanavalin A-like lectins/glucanases"/>
    <property type="match status" value="1"/>
</dbReference>
<dbReference type="GO" id="GO:0006508">
    <property type="term" value="P:proteolysis"/>
    <property type="evidence" value="ECO:0007669"/>
    <property type="project" value="InterPro"/>
</dbReference>
<feature type="active site" description="Proton acceptor" evidence="1">
    <location>
        <position position="222"/>
    </location>
</feature>
<dbReference type="Proteomes" id="UP001285441">
    <property type="component" value="Unassembled WGS sequence"/>
</dbReference>
<protein>
    <submittedName>
        <fullName evidence="4">Peptidase A4 family-domain-containing protein</fullName>
    </submittedName>
</protein>
<gene>
    <name evidence="4" type="ORF">B0H63DRAFT_15260</name>
</gene>
<evidence type="ECO:0000256" key="1">
    <source>
        <dbReference type="PIRSR" id="PIRSR600250-50"/>
    </source>
</evidence>
<comment type="caution">
    <text evidence="4">The sequence shown here is derived from an EMBL/GenBank/DDBJ whole genome shotgun (WGS) entry which is preliminary data.</text>
</comment>
<dbReference type="CDD" id="cd13426">
    <property type="entry name" value="Peptidase_G1"/>
    <property type="match status" value="1"/>
</dbReference>
<dbReference type="PRINTS" id="PR00977">
    <property type="entry name" value="SCYTLDPTASE"/>
</dbReference>
<proteinExistence type="predicted"/>
<evidence type="ECO:0000313" key="4">
    <source>
        <dbReference type="EMBL" id="KAK3393297.1"/>
    </source>
</evidence>
<feature type="region of interest" description="Disordered" evidence="2">
    <location>
        <begin position="42"/>
        <end position="72"/>
    </location>
</feature>
<dbReference type="EMBL" id="JAULSW010000001">
    <property type="protein sequence ID" value="KAK3393297.1"/>
    <property type="molecule type" value="Genomic_DNA"/>
</dbReference>
<reference evidence="4" key="1">
    <citation type="journal article" date="2023" name="Mol. Phylogenet. Evol.">
        <title>Genome-scale phylogeny and comparative genomics of the fungal order Sordariales.</title>
        <authorList>
            <person name="Hensen N."/>
            <person name="Bonometti L."/>
            <person name="Westerberg I."/>
            <person name="Brannstrom I.O."/>
            <person name="Guillou S."/>
            <person name="Cros-Aarteil S."/>
            <person name="Calhoun S."/>
            <person name="Haridas S."/>
            <person name="Kuo A."/>
            <person name="Mondo S."/>
            <person name="Pangilinan J."/>
            <person name="Riley R."/>
            <person name="LaButti K."/>
            <person name="Andreopoulos B."/>
            <person name="Lipzen A."/>
            <person name="Chen C."/>
            <person name="Yan M."/>
            <person name="Daum C."/>
            <person name="Ng V."/>
            <person name="Clum A."/>
            <person name="Steindorff A."/>
            <person name="Ohm R.A."/>
            <person name="Martin F."/>
            <person name="Silar P."/>
            <person name="Natvig D.O."/>
            <person name="Lalanne C."/>
            <person name="Gautier V."/>
            <person name="Ament-Velasquez S.L."/>
            <person name="Kruys A."/>
            <person name="Hutchinson M.I."/>
            <person name="Powell A.J."/>
            <person name="Barry K."/>
            <person name="Miller A.N."/>
            <person name="Grigoriev I.V."/>
            <person name="Debuchy R."/>
            <person name="Gladieux P."/>
            <person name="Hiltunen Thoren M."/>
            <person name="Johannesson H."/>
        </authorList>
    </citation>
    <scope>NUCLEOTIDE SEQUENCE</scope>
    <source>
        <strain evidence="4">CBS 232.78</strain>
    </source>
</reference>
<evidence type="ECO:0000256" key="3">
    <source>
        <dbReference type="SAM" id="SignalP"/>
    </source>
</evidence>
<name>A0AAE0P4Q1_9PEZI</name>
<dbReference type="AlphaFoldDB" id="A0AAE0P4Q1"/>
<dbReference type="Gene3D" id="2.60.120.700">
    <property type="entry name" value="Peptidase G1"/>
    <property type="match status" value="1"/>
</dbReference>
<keyword evidence="3" id="KW-0732">Signal</keyword>
<dbReference type="InterPro" id="IPR000250">
    <property type="entry name" value="Peptidase_G1"/>
</dbReference>